<keyword evidence="6" id="KW-1185">Reference proteome</keyword>
<feature type="compositionally biased region" description="Polar residues" evidence="4">
    <location>
        <begin position="187"/>
        <end position="213"/>
    </location>
</feature>
<evidence type="ECO:0000313" key="5">
    <source>
        <dbReference type="EMBL" id="CAI4214396.1"/>
    </source>
</evidence>
<feature type="compositionally biased region" description="Basic residues" evidence="4">
    <location>
        <begin position="214"/>
        <end position="223"/>
    </location>
</feature>
<feature type="compositionally biased region" description="Low complexity" evidence="4">
    <location>
        <begin position="169"/>
        <end position="186"/>
    </location>
</feature>
<dbReference type="PANTHER" id="PTHR10502:SF102">
    <property type="entry name" value="ANNEXIN B11"/>
    <property type="match status" value="1"/>
</dbReference>
<feature type="region of interest" description="Disordered" evidence="4">
    <location>
        <begin position="41"/>
        <end position="245"/>
    </location>
</feature>
<dbReference type="PRINTS" id="PR00196">
    <property type="entry name" value="ANNEXIN"/>
</dbReference>
<evidence type="ECO:0000256" key="1">
    <source>
        <dbReference type="ARBA" id="ARBA00007831"/>
    </source>
</evidence>
<dbReference type="InterPro" id="IPR001464">
    <property type="entry name" value="Annexin"/>
</dbReference>
<protein>
    <recommendedName>
        <fullName evidence="7">Annexin</fullName>
    </recommendedName>
</protein>
<dbReference type="Proteomes" id="UP000838763">
    <property type="component" value="Unassembled WGS sequence"/>
</dbReference>
<feature type="compositionally biased region" description="Pro residues" evidence="4">
    <location>
        <begin position="153"/>
        <end position="168"/>
    </location>
</feature>
<dbReference type="GO" id="GO:0005737">
    <property type="term" value="C:cytoplasm"/>
    <property type="evidence" value="ECO:0007669"/>
    <property type="project" value="TreeGrafter"/>
</dbReference>
<feature type="compositionally biased region" description="Polar residues" evidence="4">
    <location>
        <begin position="228"/>
        <end position="245"/>
    </location>
</feature>
<dbReference type="OrthoDB" id="37886at2759"/>
<evidence type="ECO:0000256" key="4">
    <source>
        <dbReference type="SAM" id="MobiDB-lite"/>
    </source>
</evidence>
<evidence type="ECO:0008006" key="7">
    <source>
        <dbReference type="Google" id="ProtNLM"/>
    </source>
</evidence>
<evidence type="ECO:0000256" key="3">
    <source>
        <dbReference type="ARBA" id="ARBA00023216"/>
    </source>
</evidence>
<keyword evidence="2" id="KW-0677">Repeat</keyword>
<feature type="compositionally biased region" description="Low complexity" evidence="4">
    <location>
        <begin position="55"/>
        <end position="72"/>
    </location>
</feature>
<feature type="compositionally biased region" description="Polar residues" evidence="4">
    <location>
        <begin position="123"/>
        <end position="139"/>
    </location>
</feature>
<keyword evidence="3" id="KW-0041">Annexin</keyword>
<dbReference type="GO" id="GO:0012506">
    <property type="term" value="C:vesicle membrane"/>
    <property type="evidence" value="ECO:0007669"/>
    <property type="project" value="TreeGrafter"/>
</dbReference>
<dbReference type="InterPro" id="IPR037104">
    <property type="entry name" value="Annexin_sf"/>
</dbReference>
<accession>A0A9P1H2I2</accession>
<dbReference type="SUPFAM" id="SSF47874">
    <property type="entry name" value="Annexin"/>
    <property type="match status" value="1"/>
</dbReference>
<comment type="caution">
    <text evidence="5">The sequence shown here is derived from an EMBL/GenBank/DDBJ whole genome shotgun (WGS) entry which is preliminary data.</text>
</comment>
<dbReference type="GO" id="GO:0005886">
    <property type="term" value="C:plasma membrane"/>
    <property type="evidence" value="ECO:0007669"/>
    <property type="project" value="TreeGrafter"/>
</dbReference>
<dbReference type="GO" id="GO:0005544">
    <property type="term" value="F:calcium-dependent phospholipid binding"/>
    <property type="evidence" value="ECO:0007669"/>
    <property type="project" value="InterPro"/>
</dbReference>
<dbReference type="Gene3D" id="1.10.220.10">
    <property type="entry name" value="Annexin"/>
    <property type="match status" value="4"/>
</dbReference>
<evidence type="ECO:0000313" key="6">
    <source>
        <dbReference type="Proteomes" id="UP000838763"/>
    </source>
</evidence>
<gene>
    <name evidence="5" type="ORF">PPNO1_LOCUS4125</name>
</gene>
<proteinExistence type="inferred from homology"/>
<dbReference type="GO" id="GO:0005509">
    <property type="term" value="F:calcium ion binding"/>
    <property type="evidence" value="ECO:0007669"/>
    <property type="project" value="InterPro"/>
</dbReference>
<evidence type="ECO:0000256" key="2">
    <source>
        <dbReference type="ARBA" id="ARBA00022737"/>
    </source>
</evidence>
<dbReference type="PANTHER" id="PTHR10502">
    <property type="entry name" value="ANNEXIN"/>
    <property type="match status" value="1"/>
</dbReference>
<sequence>MSAALFVSAVKVAQDHRALPTSRNTKEGGLYSIHPFYGRLNESPTVSPPRSAMSYQQPPYGQQPPQGYGAPPRRALHLPDILRRRRTRAPSISTRPRANPRVKARILRSLHSNSRHTPDTAPRQLSSSQASTKILSTRRAQYGQPPQHNAPYGQPPPPQGQYGAPPPAQYGQPPAGYGQPPHQGYPRSSTSNNNNHIPPKASNGSSLPATTATLRRRIRRRRSPAQPTPASQGYDQAQKSWAQPVNTTNDVEALRKAMKGMGCDEKALIRVFASPQYANPWAMQQLSRDYNTRFMRSLEEDIKSETRSGLETALLAVLRGPLANDVYVLDKSLNRMGTDEEALMDVMLSRSNADVRAIAAEYRRVKGKDLIVDIKEDVDDNLARMYSMILAGTRAEDAAPVLPHEIDQSSNAAQIHAIADAYRRKYHRGLEDVIEKEFRGDMEDSLLRMLSTGQDRARADAVRLREALTKRKDKLFINRVASLYWDRPRLDAAKEAYRKRYGVALAKEVKDQLKGDLEDVMLALLGERW</sequence>
<dbReference type="EMBL" id="CALLCH030000011">
    <property type="protein sequence ID" value="CAI4214396.1"/>
    <property type="molecule type" value="Genomic_DNA"/>
</dbReference>
<feature type="compositionally biased region" description="Basic residues" evidence="4">
    <location>
        <begin position="98"/>
        <end position="108"/>
    </location>
</feature>
<comment type="similarity">
    <text evidence="1">Belongs to the annexin family.</text>
</comment>
<dbReference type="Pfam" id="PF00191">
    <property type="entry name" value="Annexin"/>
    <property type="match status" value="4"/>
</dbReference>
<dbReference type="GO" id="GO:0001786">
    <property type="term" value="F:phosphatidylserine binding"/>
    <property type="evidence" value="ECO:0007669"/>
    <property type="project" value="TreeGrafter"/>
</dbReference>
<name>A0A9P1H2I2_9PEZI</name>
<organism evidence="5 6">
    <name type="scientific">Parascedosporium putredinis</name>
    <dbReference type="NCBI Taxonomy" id="1442378"/>
    <lineage>
        <taxon>Eukaryota</taxon>
        <taxon>Fungi</taxon>
        <taxon>Dikarya</taxon>
        <taxon>Ascomycota</taxon>
        <taxon>Pezizomycotina</taxon>
        <taxon>Sordariomycetes</taxon>
        <taxon>Hypocreomycetidae</taxon>
        <taxon>Microascales</taxon>
        <taxon>Microascaceae</taxon>
        <taxon>Parascedosporium</taxon>
    </lineage>
</organism>
<dbReference type="GO" id="GO:0005634">
    <property type="term" value="C:nucleus"/>
    <property type="evidence" value="ECO:0007669"/>
    <property type="project" value="TreeGrafter"/>
</dbReference>
<reference evidence="5" key="1">
    <citation type="submission" date="2022-11" db="EMBL/GenBank/DDBJ databases">
        <authorList>
            <person name="Scott C."/>
            <person name="Bruce N."/>
        </authorList>
    </citation>
    <scope>NUCLEOTIDE SEQUENCE</scope>
</reference>
<dbReference type="PROSITE" id="PS51897">
    <property type="entry name" value="ANNEXIN_2"/>
    <property type="match status" value="3"/>
</dbReference>
<dbReference type="SMART" id="SM00335">
    <property type="entry name" value="ANX"/>
    <property type="match status" value="4"/>
</dbReference>
<dbReference type="AlphaFoldDB" id="A0A9P1H2I2"/>
<dbReference type="InterPro" id="IPR018502">
    <property type="entry name" value="Annexin_repeat"/>
</dbReference>